<proteinExistence type="predicted"/>
<evidence type="ECO:0000256" key="2">
    <source>
        <dbReference type="SAM" id="SignalP"/>
    </source>
</evidence>
<dbReference type="Pfam" id="PF07452">
    <property type="entry name" value="CHRD"/>
    <property type="match status" value="1"/>
</dbReference>
<accession>A0A927G9D7</accession>
<keyword evidence="2" id="KW-0732">Signal</keyword>
<keyword evidence="1" id="KW-0812">Transmembrane</keyword>
<feature type="signal peptide" evidence="2">
    <location>
        <begin position="1"/>
        <end position="28"/>
    </location>
</feature>
<keyword evidence="1" id="KW-0472">Membrane</keyword>
<dbReference type="EMBL" id="JACYHB010000005">
    <property type="protein sequence ID" value="MBD8079055.1"/>
    <property type="molecule type" value="Genomic_DNA"/>
</dbReference>
<comment type="caution">
    <text evidence="4">The sequence shown here is derived from an EMBL/GenBank/DDBJ whole genome shotgun (WGS) entry which is preliminary data.</text>
</comment>
<protein>
    <submittedName>
        <fullName evidence="4">CHRD domain-containing protein</fullName>
    </submittedName>
</protein>
<keyword evidence="1" id="KW-1133">Transmembrane helix</keyword>
<evidence type="ECO:0000259" key="3">
    <source>
        <dbReference type="Pfam" id="PF07452"/>
    </source>
</evidence>
<evidence type="ECO:0000256" key="1">
    <source>
        <dbReference type="SAM" id="Phobius"/>
    </source>
</evidence>
<dbReference type="AlphaFoldDB" id="A0A927G9D7"/>
<reference evidence="4" key="1">
    <citation type="journal article" date="2018" name="Curr. Microbiol.">
        <title>Cellulosimicrobium arenosum sp. nov., Isolated from Marine Sediment Sand.</title>
        <authorList>
            <person name="Oh M."/>
            <person name="Kim J.H."/>
            <person name="Yoon J.H."/>
            <person name="Schumann P."/>
            <person name="Kim W."/>
        </authorList>
    </citation>
    <scope>NUCLEOTIDE SEQUENCE</scope>
    <source>
        <strain evidence="4">KCTC 49039</strain>
    </source>
</reference>
<dbReference type="RefSeq" id="WP_191828634.1">
    <property type="nucleotide sequence ID" value="NZ_JACYHB010000005.1"/>
</dbReference>
<feature type="domain" description="CHRD" evidence="3">
    <location>
        <begin position="37"/>
        <end position="174"/>
    </location>
</feature>
<evidence type="ECO:0000313" key="4">
    <source>
        <dbReference type="EMBL" id="MBD8079055.1"/>
    </source>
</evidence>
<evidence type="ECO:0000313" key="5">
    <source>
        <dbReference type="Proteomes" id="UP000610846"/>
    </source>
</evidence>
<dbReference type="Proteomes" id="UP000610846">
    <property type="component" value="Unassembled WGS sequence"/>
</dbReference>
<sequence>MRKRTRTALAVPALSLAAALAVAGPAAAADTTQGELSPVPLNGADASGTAMVWVDGTTLTVEFEAEGLLADSPHAAHIHYAGAARHECPAASDDADGDGTITTTEGGPAYGSVQVSLTTEGDTSPDSALAVDRFDAASGGDITYQRGSIEVTQEVADALADGEAAVVVHGVDYDGDGMYGGDKMSDLDPSLPAEATDPALCGIMTVSQMAEMPEGGVQTGSGSTAGVENVGLIAGGAAALIAGGALLVRTRRSARAER</sequence>
<name>A0A927G9D7_9MICO</name>
<reference evidence="4" key="2">
    <citation type="submission" date="2020-09" db="EMBL/GenBank/DDBJ databases">
        <authorList>
            <person name="Yu Y."/>
        </authorList>
    </citation>
    <scope>NUCLEOTIDE SEQUENCE</scope>
    <source>
        <strain evidence="4">KCTC 49039</strain>
    </source>
</reference>
<feature type="chain" id="PRO_5037426999" evidence="2">
    <location>
        <begin position="29"/>
        <end position="258"/>
    </location>
</feature>
<dbReference type="InterPro" id="IPR010895">
    <property type="entry name" value="CHRD"/>
</dbReference>
<organism evidence="4 5">
    <name type="scientific">Cellulosimicrobium arenosum</name>
    <dbReference type="NCBI Taxonomy" id="2708133"/>
    <lineage>
        <taxon>Bacteria</taxon>
        <taxon>Bacillati</taxon>
        <taxon>Actinomycetota</taxon>
        <taxon>Actinomycetes</taxon>
        <taxon>Micrococcales</taxon>
        <taxon>Promicromonosporaceae</taxon>
        <taxon>Cellulosimicrobium</taxon>
    </lineage>
</organism>
<gene>
    <name evidence="4" type="ORF">IF651_08310</name>
</gene>
<feature type="transmembrane region" description="Helical" evidence="1">
    <location>
        <begin position="230"/>
        <end position="248"/>
    </location>
</feature>
<keyword evidence="5" id="KW-1185">Reference proteome</keyword>